<dbReference type="GO" id="GO:0015740">
    <property type="term" value="P:C4-dicarboxylate transport"/>
    <property type="evidence" value="ECO:0007669"/>
    <property type="project" value="TreeGrafter"/>
</dbReference>
<keyword evidence="7 9" id="KW-0472">Membrane</keyword>
<comment type="similarity">
    <text evidence="8 9">Belongs to the TRAP transporter small permease family.</text>
</comment>
<reference evidence="11 12" key="1">
    <citation type="submission" date="2020-07" db="EMBL/GenBank/DDBJ databases">
        <title>Taxonomic revisions and descriptions of new bacterial species based on genomic comparisons in the high-G+C-content subgroup of the family Alcaligenaceae.</title>
        <authorList>
            <person name="Szabo A."/>
            <person name="Felfoldi T."/>
        </authorList>
    </citation>
    <scope>NUCLEOTIDE SEQUENCE [LARGE SCALE GENOMIC DNA]</scope>
    <source>
        <strain evidence="11 12">DSM 25667</strain>
    </source>
</reference>
<accession>A0A853H0C4</accession>
<protein>
    <recommendedName>
        <fullName evidence="9">TRAP transporter small permease protein</fullName>
    </recommendedName>
</protein>
<evidence type="ECO:0000256" key="8">
    <source>
        <dbReference type="ARBA" id="ARBA00038436"/>
    </source>
</evidence>
<evidence type="ECO:0000259" key="10">
    <source>
        <dbReference type="Pfam" id="PF04290"/>
    </source>
</evidence>
<feature type="transmembrane region" description="Helical" evidence="9">
    <location>
        <begin position="20"/>
        <end position="39"/>
    </location>
</feature>
<feature type="transmembrane region" description="Helical" evidence="9">
    <location>
        <begin position="129"/>
        <end position="149"/>
    </location>
</feature>
<comment type="caution">
    <text evidence="11">The sequence shown here is derived from an EMBL/GenBank/DDBJ whole genome shotgun (WGS) entry which is preliminary data.</text>
</comment>
<dbReference type="GO" id="GO:0022857">
    <property type="term" value="F:transmembrane transporter activity"/>
    <property type="evidence" value="ECO:0007669"/>
    <property type="project" value="UniProtKB-UniRule"/>
</dbReference>
<dbReference type="AlphaFoldDB" id="A0A853H0C4"/>
<keyword evidence="6 9" id="KW-1133">Transmembrane helix</keyword>
<dbReference type="EMBL" id="JACCEV010000001">
    <property type="protein sequence ID" value="NYT84023.1"/>
    <property type="molecule type" value="Genomic_DNA"/>
</dbReference>
<keyword evidence="2 9" id="KW-0813">Transport</keyword>
<comment type="subcellular location">
    <subcellularLocation>
        <location evidence="1 9">Cell inner membrane</location>
        <topology evidence="1 9">Multi-pass membrane protein</topology>
    </subcellularLocation>
</comment>
<keyword evidence="12" id="KW-1185">Reference proteome</keyword>
<comment type="function">
    <text evidence="9">Part of the tripartite ATP-independent periplasmic (TRAP) transport system.</text>
</comment>
<evidence type="ECO:0000256" key="5">
    <source>
        <dbReference type="ARBA" id="ARBA00022692"/>
    </source>
</evidence>
<dbReference type="InterPro" id="IPR055348">
    <property type="entry name" value="DctQ"/>
</dbReference>
<evidence type="ECO:0000256" key="4">
    <source>
        <dbReference type="ARBA" id="ARBA00022519"/>
    </source>
</evidence>
<proteinExistence type="inferred from homology"/>
<dbReference type="GO" id="GO:0005886">
    <property type="term" value="C:plasma membrane"/>
    <property type="evidence" value="ECO:0007669"/>
    <property type="project" value="UniProtKB-SubCell"/>
</dbReference>
<feature type="domain" description="Tripartite ATP-independent periplasmic transporters DctQ component" evidence="10">
    <location>
        <begin position="25"/>
        <end position="152"/>
    </location>
</feature>
<feature type="transmembrane region" description="Helical" evidence="9">
    <location>
        <begin position="88"/>
        <end position="109"/>
    </location>
</feature>
<keyword evidence="4 9" id="KW-0997">Cell inner membrane</keyword>
<evidence type="ECO:0000256" key="2">
    <source>
        <dbReference type="ARBA" id="ARBA00022448"/>
    </source>
</evidence>
<name>A0A853H0C4_9BURK</name>
<evidence type="ECO:0000256" key="1">
    <source>
        <dbReference type="ARBA" id="ARBA00004429"/>
    </source>
</evidence>
<evidence type="ECO:0000256" key="9">
    <source>
        <dbReference type="RuleBase" id="RU369079"/>
    </source>
</evidence>
<organism evidence="11 12">
    <name type="scientific">Pollutimonas harenae</name>
    <dbReference type="NCBI Taxonomy" id="657015"/>
    <lineage>
        <taxon>Bacteria</taxon>
        <taxon>Pseudomonadati</taxon>
        <taxon>Pseudomonadota</taxon>
        <taxon>Betaproteobacteria</taxon>
        <taxon>Burkholderiales</taxon>
        <taxon>Alcaligenaceae</taxon>
        <taxon>Pollutimonas</taxon>
    </lineage>
</organism>
<sequence>MSISRIPVLLSRIAVHLAEILLVVLMAITVYAVVARYLLNAPSLYAMEVCTYLLVAISWLSIGWVHYEDRHISVEFAPTKLKGMAKKIAHWVSEATVLFFSSVLVWAGYNVVQTAIEKGYKSPSLLKVPLWIPYGFIPIGAGLLILISLTKFRSKPTSLPEANREI</sequence>
<dbReference type="InterPro" id="IPR007387">
    <property type="entry name" value="TRAP_DctQ"/>
</dbReference>
<dbReference type="RefSeq" id="WP_130038780.1">
    <property type="nucleotide sequence ID" value="NZ_JACCEV010000001.1"/>
</dbReference>
<dbReference type="Proteomes" id="UP000554144">
    <property type="component" value="Unassembled WGS sequence"/>
</dbReference>
<evidence type="ECO:0000313" key="12">
    <source>
        <dbReference type="Proteomes" id="UP000554144"/>
    </source>
</evidence>
<evidence type="ECO:0000256" key="7">
    <source>
        <dbReference type="ARBA" id="ARBA00023136"/>
    </source>
</evidence>
<evidence type="ECO:0000256" key="3">
    <source>
        <dbReference type="ARBA" id="ARBA00022475"/>
    </source>
</evidence>
<comment type="subunit">
    <text evidence="9">The complex comprises the extracytoplasmic solute receptor protein and the two transmembrane proteins.</text>
</comment>
<keyword evidence="3" id="KW-1003">Cell membrane</keyword>
<dbReference type="Pfam" id="PF04290">
    <property type="entry name" value="DctQ"/>
    <property type="match status" value="1"/>
</dbReference>
<feature type="transmembrane region" description="Helical" evidence="9">
    <location>
        <begin position="45"/>
        <end position="67"/>
    </location>
</feature>
<dbReference type="OrthoDB" id="8686040at2"/>
<evidence type="ECO:0000256" key="6">
    <source>
        <dbReference type="ARBA" id="ARBA00022989"/>
    </source>
</evidence>
<dbReference type="PANTHER" id="PTHR35011:SF10">
    <property type="entry name" value="TRAP TRANSPORTER SMALL PERMEASE PROTEIN"/>
    <property type="match status" value="1"/>
</dbReference>
<dbReference type="PANTHER" id="PTHR35011">
    <property type="entry name" value="2,3-DIKETO-L-GULONATE TRAP TRANSPORTER SMALL PERMEASE PROTEIN YIAM"/>
    <property type="match status" value="1"/>
</dbReference>
<gene>
    <name evidence="11" type="ORF">H0A62_00270</name>
</gene>
<evidence type="ECO:0000313" key="11">
    <source>
        <dbReference type="EMBL" id="NYT84023.1"/>
    </source>
</evidence>
<keyword evidence="5 9" id="KW-0812">Transmembrane</keyword>